<dbReference type="HOGENOM" id="CLU_203091_0_0_3"/>
<dbReference type="AlphaFoldDB" id="K9YYK4"/>
<dbReference type="STRING" id="13035.Dacsa_2586"/>
<dbReference type="Pfam" id="PF13318">
    <property type="entry name" value="AtzG-like"/>
    <property type="match status" value="1"/>
</dbReference>
<dbReference type="RefSeq" id="WP_015230163.1">
    <property type="nucleotide sequence ID" value="NC_019780.1"/>
</dbReference>
<organism evidence="1 2">
    <name type="scientific">Dactylococcopsis salina (strain PCC 8305)</name>
    <name type="common">Myxobactron salinum</name>
    <dbReference type="NCBI Taxonomy" id="13035"/>
    <lineage>
        <taxon>Bacteria</taxon>
        <taxon>Bacillati</taxon>
        <taxon>Cyanobacteriota</taxon>
        <taxon>Cyanophyceae</taxon>
        <taxon>Nodosilineales</taxon>
        <taxon>Cymatolegaceae</taxon>
        <taxon>Dactylococcopsis</taxon>
    </lineage>
</organism>
<accession>K9YYK4</accession>
<dbReference type="EMBL" id="CP003944">
    <property type="protein sequence ID" value="AFZ51173.1"/>
    <property type="molecule type" value="Genomic_DNA"/>
</dbReference>
<gene>
    <name evidence="1" type="ORF">Dacsa_2586</name>
</gene>
<dbReference type="KEGG" id="dsl:Dacsa_2586"/>
<evidence type="ECO:0000313" key="1">
    <source>
        <dbReference type="EMBL" id="AFZ51173.1"/>
    </source>
</evidence>
<keyword evidence="2" id="KW-1185">Reference proteome</keyword>
<evidence type="ECO:0000313" key="2">
    <source>
        <dbReference type="Proteomes" id="UP000010482"/>
    </source>
</evidence>
<proteinExistence type="predicted"/>
<evidence type="ECO:0008006" key="3">
    <source>
        <dbReference type="Google" id="ProtNLM"/>
    </source>
</evidence>
<protein>
    <recommendedName>
        <fullName evidence="3">DUF4089 domain-containing protein</fullName>
    </recommendedName>
</protein>
<dbReference type="InterPro" id="IPR025148">
    <property type="entry name" value="AtzG-like"/>
</dbReference>
<reference evidence="1" key="1">
    <citation type="submission" date="2012-04" db="EMBL/GenBank/DDBJ databases">
        <title>Finished genome of Dactylococcopsis salina PCC 8305.</title>
        <authorList>
            <consortium name="US DOE Joint Genome Institute"/>
            <person name="Gugger M."/>
            <person name="Coursin T."/>
            <person name="Rippka R."/>
            <person name="Tandeau De Marsac N."/>
            <person name="Huntemann M."/>
            <person name="Wei C.-L."/>
            <person name="Han J."/>
            <person name="Detter J.C."/>
            <person name="Han C."/>
            <person name="Tapia R."/>
            <person name="Daligault H."/>
            <person name="Chen A."/>
            <person name="Krypides N."/>
            <person name="Mavromatis K."/>
            <person name="Markowitz V."/>
            <person name="Szeto E."/>
            <person name="Ivanova N."/>
            <person name="Ovchinnikova G."/>
            <person name="Pagani I."/>
            <person name="Pati A."/>
            <person name="Goodwin L."/>
            <person name="Peters L."/>
            <person name="Pitluck S."/>
            <person name="Woyke T."/>
            <person name="Kerfeld C."/>
        </authorList>
    </citation>
    <scope>NUCLEOTIDE SEQUENCE [LARGE SCALE GENOMIC DNA]</scope>
    <source>
        <strain evidence="1">PCC 8305</strain>
    </source>
</reference>
<name>K9YYK4_DACS8</name>
<dbReference type="OrthoDB" id="532581at2"/>
<sequence>MMSDSSSQNSPESEVTSAYVEQTEALLGLNVPDEYQDNVIENFNQLSAIAQKVMEFPLPSHIEIAPVFKP</sequence>
<dbReference type="Proteomes" id="UP000010482">
    <property type="component" value="Chromosome"/>
</dbReference>